<feature type="repeat" description="PPR" evidence="2">
    <location>
        <begin position="561"/>
        <end position="595"/>
    </location>
</feature>
<evidence type="ECO:0008006" key="6">
    <source>
        <dbReference type="Google" id="ProtNLM"/>
    </source>
</evidence>
<keyword evidence="5" id="KW-1185">Reference proteome</keyword>
<dbReference type="NCBIfam" id="TIGR00756">
    <property type="entry name" value="PPR"/>
    <property type="match status" value="2"/>
</dbReference>
<evidence type="ECO:0000313" key="4">
    <source>
        <dbReference type="EMBL" id="KAK8244379.1"/>
    </source>
</evidence>
<feature type="compositionally biased region" description="Acidic residues" evidence="3">
    <location>
        <begin position="619"/>
        <end position="636"/>
    </location>
</feature>
<feature type="repeat" description="PPR" evidence="2">
    <location>
        <begin position="526"/>
        <end position="560"/>
    </location>
</feature>
<accession>A0ABR1Z0I7</accession>
<gene>
    <name evidence="4" type="ORF">HDK90DRAFT_508100</name>
</gene>
<dbReference type="InterPro" id="IPR002885">
    <property type="entry name" value="PPR_rpt"/>
</dbReference>
<protein>
    <recommendedName>
        <fullName evidence="6">Pentatricopeptide repeat protein</fullName>
    </recommendedName>
</protein>
<feature type="repeat" description="PPR" evidence="2">
    <location>
        <begin position="291"/>
        <end position="325"/>
    </location>
</feature>
<dbReference type="Pfam" id="PF13041">
    <property type="entry name" value="PPR_2"/>
    <property type="match status" value="2"/>
</dbReference>
<feature type="region of interest" description="Disordered" evidence="3">
    <location>
        <begin position="606"/>
        <end position="674"/>
    </location>
</feature>
<dbReference type="Gene3D" id="1.25.40.10">
    <property type="entry name" value="Tetratricopeptide repeat domain"/>
    <property type="match status" value="2"/>
</dbReference>
<comment type="caution">
    <text evidence="4">The sequence shown here is derived from an EMBL/GenBank/DDBJ whole genome shotgun (WGS) entry which is preliminary data.</text>
</comment>
<dbReference type="Proteomes" id="UP001492380">
    <property type="component" value="Unassembled WGS sequence"/>
</dbReference>
<evidence type="ECO:0000256" key="1">
    <source>
        <dbReference type="ARBA" id="ARBA00022737"/>
    </source>
</evidence>
<proteinExistence type="predicted"/>
<sequence length="674" mass="77346">MRAAYTLSNANKKYLPTKHTQKILTHAAQRKPLDQLPFLDRWWIQISAKYSAKWDSRLPPKLQSQHLEVNASTEQTVNCLLRDGTNYEAIRGVWRDDIRKRLSPEAKRLIFCECLLWILKHKPDLSLNYIQAIGRGQKAMSYILADAFEFIMEYYLERQKPLPPRFHSLLNRYMSEIPRLATVISQKLVFGVMVTSSLDQARVFWDTIRSHSFMPSSPTRLLAANVFGSLGDYKKAVNLLNDAVKWGLLPDYEPVVSVAKTILRQSAIKAGAHGAGLEIIQFYAEVGIKIDLHFFTILIHNAMGAGDVRTALRFYDRIREMGMEPNDYTYTIVLSGLKRAASEDLAAMRVVLVHAVDALPKLERPHYVATEILHHIYLRFFKFQVMEDGRRFMIANKKAFSAVAQSYCEYFDPEPLRYFGVPDEFLTSEARSVPMETTGPPMRLTIGAYLHHVAYTNPDELPRLFDNFVEKLKRGENQKMAEIVAENHVYNAFLMALCENESTLGKIPEVLVHMVDKDVHKQPMTSVHTWNILITGFMRHNQLAAVKRVLAIMDDLGETPNEVTWNSLVQGWLRNEDVEKAVAAMKRMERARMVLNEKTLREISMGRKGPKIMEAMNRDDEDYLVPEDPDESNGEDPVEKQEDLGKEDASPPHRLIRKTYVGPDPLNVQQRRDT</sequence>
<dbReference type="PROSITE" id="PS51375">
    <property type="entry name" value="PPR"/>
    <property type="match status" value="3"/>
</dbReference>
<reference evidence="4 5" key="1">
    <citation type="submission" date="2024-04" db="EMBL/GenBank/DDBJ databases">
        <title>Phyllosticta paracitricarpa is synonymous to the EU quarantine fungus P. citricarpa based on phylogenomic analyses.</title>
        <authorList>
            <consortium name="Lawrence Berkeley National Laboratory"/>
            <person name="Van Ingen-Buijs V.A."/>
            <person name="Van Westerhoven A.C."/>
            <person name="Haridas S."/>
            <person name="Skiadas P."/>
            <person name="Martin F."/>
            <person name="Groenewald J.Z."/>
            <person name="Crous P.W."/>
            <person name="Seidl M.F."/>
        </authorList>
    </citation>
    <scope>NUCLEOTIDE SEQUENCE [LARGE SCALE GENOMIC DNA]</scope>
    <source>
        <strain evidence="4 5">CBS 123374</strain>
    </source>
</reference>
<keyword evidence="1" id="KW-0677">Repeat</keyword>
<dbReference type="InterPro" id="IPR011990">
    <property type="entry name" value="TPR-like_helical_dom_sf"/>
</dbReference>
<evidence type="ECO:0000256" key="3">
    <source>
        <dbReference type="SAM" id="MobiDB-lite"/>
    </source>
</evidence>
<dbReference type="EMBL" id="JBBWRZ010000002">
    <property type="protein sequence ID" value="KAK8244379.1"/>
    <property type="molecule type" value="Genomic_DNA"/>
</dbReference>
<dbReference type="PANTHER" id="PTHR47941">
    <property type="entry name" value="PENTATRICOPEPTIDE REPEAT-CONTAINING PROTEIN 3, MITOCHONDRIAL"/>
    <property type="match status" value="1"/>
</dbReference>
<evidence type="ECO:0000256" key="2">
    <source>
        <dbReference type="PROSITE-ProRule" id="PRU00708"/>
    </source>
</evidence>
<name>A0ABR1Z0I7_9PEZI</name>
<evidence type="ECO:0000313" key="5">
    <source>
        <dbReference type="Proteomes" id="UP001492380"/>
    </source>
</evidence>
<feature type="compositionally biased region" description="Basic and acidic residues" evidence="3">
    <location>
        <begin position="637"/>
        <end position="651"/>
    </location>
</feature>
<organism evidence="4 5">
    <name type="scientific">Phyllosticta capitalensis</name>
    <dbReference type="NCBI Taxonomy" id="121624"/>
    <lineage>
        <taxon>Eukaryota</taxon>
        <taxon>Fungi</taxon>
        <taxon>Dikarya</taxon>
        <taxon>Ascomycota</taxon>
        <taxon>Pezizomycotina</taxon>
        <taxon>Dothideomycetes</taxon>
        <taxon>Dothideomycetes incertae sedis</taxon>
        <taxon>Botryosphaeriales</taxon>
        <taxon>Phyllostictaceae</taxon>
        <taxon>Phyllosticta</taxon>
    </lineage>
</organism>